<sequence length="58" mass="6435">MSYSIHVQSKDGVSFFVDNLPLEAAKVLEAEFAKRFPSFDGYAITTYAIESTMVPVCL</sequence>
<dbReference type="Proteomes" id="UP000503286">
    <property type="component" value="Segment"/>
</dbReference>
<name>A0A6H0X6M2_9CAUD</name>
<organism evidence="1 2">
    <name type="scientific">Aeromonas phage PS</name>
    <dbReference type="NCBI Taxonomy" id="2723762"/>
    <lineage>
        <taxon>Viruses</taxon>
        <taxon>Duplodnaviria</taxon>
        <taxon>Heunggongvirae</taxon>
        <taxon>Uroviricota</taxon>
        <taxon>Caudoviricetes</taxon>
        <taxon>Autographivirales</taxon>
        <taxon>Autoscriptoviridae</taxon>
        <taxon>Savitribaivirus</taxon>
        <taxon>Savitribaivirus PS</taxon>
    </lineage>
</organism>
<protein>
    <submittedName>
        <fullName evidence="1">Uncharacterized protein</fullName>
    </submittedName>
</protein>
<reference evidence="1" key="1">
    <citation type="submission" date="2020-03" db="EMBL/GenBank/DDBJ databases">
        <title>Complete genome sequence of Aeromonas phage PS.</title>
        <authorList>
            <person name="Tagunde S.N."/>
            <person name="Newase S.K."/>
            <person name="Nagar V."/>
            <person name="Kapadnis B.P."/>
            <person name="Pandit S.V."/>
        </authorList>
    </citation>
    <scope>NUCLEOTIDE SEQUENCE</scope>
</reference>
<keyword evidence="2" id="KW-1185">Reference proteome</keyword>
<proteinExistence type="predicted"/>
<dbReference type="EMBL" id="MT259468">
    <property type="protein sequence ID" value="QIW89980.1"/>
    <property type="molecule type" value="Genomic_DNA"/>
</dbReference>
<evidence type="ECO:0000313" key="1">
    <source>
        <dbReference type="EMBL" id="QIW89980.1"/>
    </source>
</evidence>
<evidence type="ECO:0000313" key="2">
    <source>
        <dbReference type="Proteomes" id="UP000503286"/>
    </source>
</evidence>
<accession>A0A6H0X6M2</accession>